<gene>
    <name evidence="2" type="ORF">METZ01_LOCUS328671</name>
</gene>
<feature type="non-terminal residue" evidence="2">
    <location>
        <position position="1"/>
    </location>
</feature>
<sequence>ANDDYHLADWSPCIGAGTATDGHEPIPQGSNPDMGAYENALGAPAEHIVISADTLLVAEDTVATIDFQDNDLVLNVTVLVLSILDSSSHGTVAVTGDTMLTYTPAADYFGYDTVQYALNGTTAADTGLVFITVVNEDDVPVVVDPISDLTVNEDTPDTMLADLDMVFMDIDDELEYSHTIEDTTLVFVAVTNDMVTLQFLPDANGSTNIIFTATNPTIRASVSDTMTVTILPVNDAPVLATVADTTIDEDTAIDIVLTASDIDEDVLTFSATTDTSAVIASVNENLLSLSPAANWNGSSTIMAIVSDGSVTDTTSFELTINTVNDAPGDFMMLSPENDAI</sequence>
<proteinExistence type="predicted"/>
<reference evidence="2" key="1">
    <citation type="submission" date="2018-05" db="EMBL/GenBank/DDBJ databases">
        <authorList>
            <person name="Lanie J.A."/>
            <person name="Ng W.-L."/>
            <person name="Kazmierczak K.M."/>
            <person name="Andrzejewski T.M."/>
            <person name="Davidsen T.M."/>
            <person name="Wayne K.J."/>
            <person name="Tettelin H."/>
            <person name="Glass J.I."/>
            <person name="Rusch D."/>
            <person name="Podicherti R."/>
            <person name="Tsui H.-C.T."/>
            <person name="Winkler M.E."/>
        </authorList>
    </citation>
    <scope>NUCLEOTIDE SEQUENCE</scope>
</reference>
<accession>A0A382PSH2</accession>
<feature type="domain" description="Cadherin-like" evidence="1">
    <location>
        <begin position="233"/>
        <end position="320"/>
    </location>
</feature>
<dbReference type="Pfam" id="PF17963">
    <property type="entry name" value="Big_9"/>
    <property type="match status" value="1"/>
</dbReference>
<dbReference type="AlphaFoldDB" id="A0A382PSH2"/>
<protein>
    <recommendedName>
        <fullName evidence="1">Cadherin-like domain-containing protein</fullName>
    </recommendedName>
</protein>
<evidence type="ECO:0000259" key="1">
    <source>
        <dbReference type="Pfam" id="PF17892"/>
    </source>
</evidence>
<dbReference type="Gene3D" id="2.60.40.3440">
    <property type="match status" value="1"/>
</dbReference>
<dbReference type="Gene3D" id="2.160.20.10">
    <property type="entry name" value="Single-stranded right-handed beta-helix, Pectin lyase-like"/>
    <property type="match status" value="1"/>
</dbReference>
<dbReference type="InterPro" id="IPR013783">
    <property type="entry name" value="Ig-like_fold"/>
</dbReference>
<dbReference type="Pfam" id="PF17892">
    <property type="entry name" value="Cadherin_5"/>
    <property type="match status" value="1"/>
</dbReference>
<name>A0A382PSH2_9ZZZZ</name>
<dbReference type="InterPro" id="IPR012334">
    <property type="entry name" value="Pectin_lyas_fold"/>
</dbReference>
<dbReference type="InterPro" id="IPR041690">
    <property type="entry name" value="Cadherin_5"/>
</dbReference>
<dbReference type="EMBL" id="UINC01109178">
    <property type="protein sequence ID" value="SVC75817.1"/>
    <property type="molecule type" value="Genomic_DNA"/>
</dbReference>
<feature type="non-terminal residue" evidence="2">
    <location>
        <position position="340"/>
    </location>
</feature>
<organism evidence="2">
    <name type="scientific">marine metagenome</name>
    <dbReference type="NCBI Taxonomy" id="408172"/>
    <lineage>
        <taxon>unclassified sequences</taxon>
        <taxon>metagenomes</taxon>
        <taxon>ecological metagenomes</taxon>
    </lineage>
</organism>
<evidence type="ECO:0000313" key="2">
    <source>
        <dbReference type="EMBL" id="SVC75817.1"/>
    </source>
</evidence>
<dbReference type="Gene3D" id="2.60.40.10">
    <property type="entry name" value="Immunoglobulins"/>
    <property type="match status" value="1"/>
</dbReference>